<dbReference type="PANTHER" id="PTHR36435:SF1">
    <property type="entry name" value="CAAX AMINO TERMINAL PROTEASE FAMILY PROTEIN"/>
    <property type="match status" value="1"/>
</dbReference>
<dbReference type="EMBL" id="FOAD01000001">
    <property type="protein sequence ID" value="SEK41674.1"/>
    <property type="molecule type" value="Genomic_DNA"/>
</dbReference>
<protein>
    <submittedName>
        <fullName evidence="4">Membrane protease YdiL, CAAX protease family</fullName>
    </submittedName>
</protein>
<feature type="transmembrane region" description="Helical" evidence="2">
    <location>
        <begin position="6"/>
        <end position="24"/>
    </location>
</feature>
<keyword evidence="2" id="KW-0472">Membrane</keyword>
<feature type="transmembrane region" description="Helical" evidence="2">
    <location>
        <begin position="161"/>
        <end position="182"/>
    </location>
</feature>
<dbReference type="OrthoDB" id="214851at2157"/>
<keyword evidence="4" id="KW-0378">Hydrolase</keyword>
<gene>
    <name evidence="4" type="ORF">SAMN04488691_101402</name>
</gene>
<dbReference type="InterPro" id="IPR052710">
    <property type="entry name" value="CAAX_protease"/>
</dbReference>
<feature type="compositionally biased region" description="Basic and acidic residues" evidence="1">
    <location>
        <begin position="75"/>
        <end position="91"/>
    </location>
</feature>
<dbReference type="Proteomes" id="UP000183894">
    <property type="component" value="Unassembled WGS sequence"/>
</dbReference>
<dbReference type="InterPro" id="IPR003675">
    <property type="entry name" value="Rce1/LyrA-like_dom"/>
</dbReference>
<feature type="domain" description="CAAX prenyl protease 2/Lysostaphin resistance protein A-like" evidence="3">
    <location>
        <begin position="245"/>
        <end position="336"/>
    </location>
</feature>
<name>A0A1H7GUG5_HALLR</name>
<feature type="compositionally biased region" description="Basic and acidic residues" evidence="1">
    <location>
        <begin position="109"/>
        <end position="139"/>
    </location>
</feature>
<evidence type="ECO:0000256" key="1">
    <source>
        <dbReference type="SAM" id="MobiDB-lite"/>
    </source>
</evidence>
<feature type="transmembrane region" description="Helical" evidence="2">
    <location>
        <begin position="244"/>
        <end position="264"/>
    </location>
</feature>
<evidence type="ECO:0000256" key="2">
    <source>
        <dbReference type="SAM" id="Phobius"/>
    </source>
</evidence>
<sequence length="346" mass="35779">MTDWAAFAGFTGVILAVLLTLAHLSRGIPHADGGDTHFAHDLDSGAAAVDDESGSDSETHVLDSEAESNTADGESESRAADDSHQTTDATEHGPSLASLSPASTPDEEREPRPATDATREEEPTTDEAQKLQRTADEAHGPWPATDVTHKSPSANIPPHMLLANVAVSQGLLGAFLVTSVWYTSVPLSALGLSLSGLPSKLAVGVALGGALYAVNRAGSSVSREFGLVPDESLRDALTPETPTGWALLLLVVLPLIAGFEELLFRGALVGALAVGFDVSPWLMAAVSSVAFGVGHGAQGRLGIVVTGLLGFALAAAFVLTQSLLVVVVAHYLVNALEFVGHDVFGW</sequence>
<dbReference type="GO" id="GO:0080120">
    <property type="term" value="P:CAAX-box protein maturation"/>
    <property type="evidence" value="ECO:0007669"/>
    <property type="project" value="UniProtKB-ARBA"/>
</dbReference>
<accession>A0A1H7GUG5</accession>
<feature type="region of interest" description="Disordered" evidence="1">
    <location>
        <begin position="47"/>
        <end position="151"/>
    </location>
</feature>
<keyword evidence="2" id="KW-1133">Transmembrane helix</keyword>
<dbReference type="PANTHER" id="PTHR36435">
    <property type="entry name" value="SLR1288 PROTEIN"/>
    <property type="match status" value="1"/>
</dbReference>
<reference evidence="4 5" key="1">
    <citation type="submission" date="2016-10" db="EMBL/GenBank/DDBJ databases">
        <authorList>
            <person name="de Groot N.N."/>
        </authorList>
    </citation>
    <scope>NUCLEOTIDE SEQUENCE [LARGE SCALE GENOMIC DNA]</scope>
    <source>
        <strain evidence="4 5">CDM_5</strain>
    </source>
</reference>
<dbReference type="GO" id="GO:0006508">
    <property type="term" value="P:proteolysis"/>
    <property type="evidence" value="ECO:0007669"/>
    <property type="project" value="UniProtKB-KW"/>
</dbReference>
<organism evidence="4 5">
    <name type="scientific">Haloferax larsenii</name>
    <dbReference type="NCBI Taxonomy" id="302484"/>
    <lineage>
        <taxon>Archaea</taxon>
        <taxon>Methanobacteriati</taxon>
        <taxon>Methanobacteriota</taxon>
        <taxon>Stenosarchaea group</taxon>
        <taxon>Halobacteria</taxon>
        <taxon>Halobacteriales</taxon>
        <taxon>Haloferacaceae</taxon>
        <taxon>Haloferax</taxon>
    </lineage>
</organism>
<dbReference type="AlphaFoldDB" id="A0A1H7GUG5"/>
<dbReference type="RefSeq" id="WP_074791608.1">
    <property type="nucleotide sequence ID" value="NZ_FOAD01000001.1"/>
</dbReference>
<dbReference type="GO" id="GO:0004175">
    <property type="term" value="F:endopeptidase activity"/>
    <property type="evidence" value="ECO:0007669"/>
    <property type="project" value="UniProtKB-ARBA"/>
</dbReference>
<evidence type="ECO:0000259" key="3">
    <source>
        <dbReference type="Pfam" id="PF02517"/>
    </source>
</evidence>
<dbReference type="Pfam" id="PF02517">
    <property type="entry name" value="Rce1-like"/>
    <property type="match status" value="1"/>
</dbReference>
<keyword evidence="2" id="KW-0812">Transmembrane</keyword>
<evidence type="ECO:0000313" key="4">
    <source>
        <dbReference type="EMBL" id="SEK41674.1"/>
    </source>
</evidence>
<feature type="transmembrane region" description="Helical" evidence="2">
    <location>
        <begin position="303"/>
        <end position="333"/>
    </location>
</feature>
<feature type="transmembrane region" description="Helical" evidence="2">
    <location>
        <begin position="270"/>
        <end position="291"/>
    </location>
</feature>
<keyword evidence="4" id="KW-0645">Protease</keyword>
<proteinExistence type="predicted"/>
<evidence type="ECO:0000313" key="5">
    <source>
        <dbReference type="Proteomes" id="UP000183894"/>
    </source>
</evidence>
<feature type="compositionally biased region" description="Low complexity" evidence="1">
    <location>
        <begin position="94"/>
        <end position="103"/>
    </location>
</feature>